<gene>
    <name evidence="1" type="ORF">K488DRAFT_74937</name>
</gene>
<dbReference type="Proteomes" id="UP000814128">
    <property type="component" value="Unassembled WGS sequence"/>
</dbReference>
<evidence type="ECO:0000313" key="1">
    <source>
        <dbReference type="EMBL" id="KAI0026959.1"/>
    </source>
</evidence>
<evidence type="ECO:0000313" key="2">
    <source>
        <dbReference type="Proteomes" id="UP000814128"/>
    </source>
</evidence>
<keyword evidence="2" id="KW-1185">Reference proteome</keyword>
<organism evidence="1 2">
    <name type="scientific">Vararia minispora EC-137</name>
    <dbReference type="NCBI Taxonomy" id="1314806"/>
    <lineage>
        <taxon>Eukaryota</taxon>
        <taxon>Fungi</taxon>
        <taxon>Dikarya</taxon>
        <taxon>Basidiomycota</taxon>
        <taxon>Agaricomycotina</taxon>
        <taxon>Agaricomycetes</taxon>
        <taxon>Russulales</taxon>
        <taxon>Lachnocladiaceae</taxon>
        <taxon>Vararia</taxon>
    </lineage>
</organism>
<reference evidence="1" key="1">
    <citation type="submission" date="2021-02" db="EMBL/GenBank/DDBJ databases">
        <authorList>
            <consortium name="DOE Joint Genome Institute"/>
            <person name="Ahrendt S."/>
            <person name="Looney B.P."/>
            <person name="Miyauchi S."/>
            <person name="Morin E."/>
            <person name="Drula E."/>
            <person name="Courty P.E."/>
            <person name="Chicoki N."/>
            <person name="Fauchery L."/>
            <person name="Kohler A."/>
            <person name="Kuo A."/>
            <person name="Labutti K."/>
            <person name="Pangilinan J."/>
            <person name="Lipzen A."/>
            <person name="Riley R."/>
            <person name="Andreopoulos W."/>
            <person name="He G."/>
            <person name="Johnson J."/>
            <person name="Barry K.W."/>
            <person name="Grigoriev I.V."/>
            <person name="Nagy L."/>
            <person name="Hibbett D."/>
            <person name="Henrissat B."/>
            <person name="Matheny P.B."/>
            <person name="Labbe J."/>
            <person name="Martin F."/>
        </authorList>
    </citation>
    <scope>NUCLEOTIDE SEQUENCE</scope>
    <source>
        <strain evidence="1">EC-137</strain>
    </source>
</reference>
<name>A0ACB8Q5D5_9AGAM</name>
<dbReference type="EMBL" id="MU274078">
    <property type="protein sequence ID" value="KAI0026959.1"/>
    <property type="molecule type" value="Genomic_DNA"/>
</dbReference>
<sequence>MSITTLEQPEAERASPNGGGASTAGTVRQQSVELGRKSRRKDGLEPEFSMQDVPPMGSRQGSKIPVRVPKGGGPNMPEGAPNNREPDSQRRTTPAMPGSFGRQQSRSTPSASEGRDLDIDAWRQGTATAPPALGTPGIVKDEPVSAMPVRGLHTSTPRRHGSRESAPCEAYIVTTMPSMMASGVYVEDRELEAEDPLLRHRGEQMRQAYERVAELERSYLDTVSESRSRHNDNMRQAYEIAEAMDKTYGIQTNSGEGIDELAALIYNAGWRGKEAAVAPNVESGQTATGRMTSEARVEELVNEAPSVYATPQMPVDGQLHVPEWRRKDVPPHMGQMQGHGQRSHTTR</sequence>
<protein>
    <submittedName>
        <fullName evidence="1">Uncharacterized protein</fullName>
    </submittedName>
</protein>
<reference evidence="1" key="2">
    <citation type="journal article" date="2022" name="New Phytol.">
        <title>Evolutionary transition to the ectomycorrhizal habit in the genomes of a hyperdiverse lineage of mushroom-forming fungi.</title>
        <authorList>
            <person name="Looney B."/>
            <person name="Miyauchi S."/>
            <person name="Morin E."/>
            <person name="Drula E."/>
            <person name="Courty P.E."/>
            <person name="Kohler A."/>
            <person name="Kuo A."/>
            <person name="LaButti K."/>
            <person name="Pangilinan J."/>
            <person name="Lipzen A."/>
            <person name="Riley R."/>
            <person name="Andreopoulos W."/>
            <person name="He G."/>
            <person name="Johnson J."/>
            <person name="Nolan M."/>
            <person name="Tritt A."/>
            <person name="Barry K.W."/>
            <person name="Grigoriev I.V."/>
            <person name="Nagy L.G."/>
            <person name="Hibbett D."/>
            <person name="Henrissat B."/>
            <person name="Matheny P.B."/>
            <person name="Labbe J."/>
            <person name="Martin F.M."/>
        </authorList>
    </citation>
    <scope>NUCLEOTIDE SEQUENCE</scope>
    <source>
        <strain evidence="1">EC-137</strain>
    </source>
</reference>
<proteinExistence type="predicted"/>
<accession>A0ACB8Q5D5</accession>
<comment type="caution">
    <text evidence="1">The sequence shown here is derived from an EMBL/GenBank/DDBJ whole genome shotgun (WGS) entry which is preliminary data.</text>
</comment>